<dbReference type="GO" id="GO:0043709">
    <property type="term" value="P:cell adhesion involved in single-species biofilm formation"/>
    <property type="evidence" value="ECO:0000318"/>
    <property type="project" value="GO_Central"/>
</dbReference>
<reference evidence="6 7" key="2">
    <citation type="journal article" date="2005" name="Proteomics">
        <title>Global detection and characterization of hypothetical proteins in Shewanella oneidensis MR-1 using LC-MS based proteomics.</title>
        <authorList>
            <person name="Elias D.A."/>
            <person name="Monroe M.E."/>
            <person name="Marshall M.J."/>
            <person name="Romine M.F."/>
            <person name="Belieav A.S."/>
            <person name="Fredrickson J.K."/>
            <person name="Anderson G.A."/>
            <person name="Smith R.D."/>
            <person name="Lipton M.S."/>
        </authorList>
    </citation>
    <scope>NUCLEOTIDE SEQUENCE [LARGE SCALE GENOMIC DNA]</scope>
    <source>
        <strain evidence="7">ATCC 700550 / JCM 31522 / CIP 106686 / LMG 19005 / NCIMB 14063 / MR-1</strain>
    </source>
</reference>
<gene>
    <name evidence="6" type="primary">fimA</name>
    <name evidence="6" type="ordered locus">SO_4579</name>
</gene>
<dbReference type="PhylomeDB" id="Q8E8S9"/>
<dbReference type="AlphaFoldDB" id="Q8E8S9"/>
<dbReference type="PANTHER" id="PTHR33420:SF3">
    <property type="entry name" value="FIMBRIAL SUBUNIT ELFA"/>
    <property type="match status" value="1"/>
</dbReference>
<dbReference type="InterPro" id="IPR039458">
    <property type="entry name" value="FimA-like"/>
</dbReference>
<dbReference type="eggNOG" id="COG3539">
    <property type="taxonomic scope" value="Bacteria"/>
</dbReference>
<keyword evidence="7" id="KW-1185">Reference proteome</keyword>
<dbReference type="SUPFAM" id="SSF49401">
    <property type="entry name" value="Bacterial adhesins"/>
    <property type="match status" value="1"/>
</dbReference>
<feature type="chain" id="PRO_5004307067" evidence="5">
    <location>
        <begin position="23"/>
        <end position="186"/>
    </location>
</feature>
<dbReference type="InterPro" id="IPR008966">
    <property type="entry name" value="Adhesion_dom_sf"/>
</dbReference>
<keyword evidence="4" id="KW-0281">Fimbrium</keyword>
<reference evidence="6 7" key="3">
    <citation type="journal article" date="2008" name="Appl. Environ. Microbiol.">
        <title>Identification of mobile elements and pseudogenes in the Shewanella oneidensis MR-1 genome.</title>
        <authorList>
            <person name="Romine M.F."/>
            <person name="Carlson T.S."/>
            <person name="Norbeck A.D."/>
            <person name="McCue L.A."/>
            <person name="Lipton M.S."/>
        </authorList>
    </citation>
    <scope>NUCLEOTIDE SEQUENCE [LARGE SCALE GENOMIC DNA]</scope>
    <source>
        <strain evidence="7">ATCC 700550 / JCM 31522 / CIP 106686 / LMG 19005 / NCIMB 14063 / MR-1</strain>
    </source>
</reference>
<dbReference type="FunFam" id="2.60.40.1090:FF:000005">
    <property type="entry name" value="Type 1 fimbrial protein"/>
    <property type="match status" value="1"/>
</dbReference>
<dbReference type="Pfam" id="PF16970">
    <property type="entry name" value="FimA"/>
    <property type="match status" value="1"/>
</dbReference>
<keyword evidence="3 5" id="KW-0732">Signal</keyword>
<dbReference type="InterPro" id="IPR050263">
    <property type="entry name" value="Bact_Fimbrial_Adh_Pro"/>
</dbReference>
<dbReference type="RefSeq" id="WP_011074180.1">
    <property type="nucleotide sequence ID" value="NC_004347.2"/>
</dbReference>
<organism evidence="6 7">
    <name type="scientific">Shewanella oneidensis (strain ATCC 700550 / JCM 31522 / CIP 106686 / LMG 19005 / NCIMB 14063 / MR-1)</name>
    <dbReference type="NCBI Taxonomy" id="211586"/>
    <lineage>
        <taxon>Bacteria</taxon>
        <taxon>Pseudomonadati</taxon>
        <taxon>Pseudomonadota</taxon>
        <taxon>Gammaproteobacteria</taxon>
        <taxon>Alteromonadales</taxon>
        <taxon>Shewanellaceae</taxon>
        <taxon>Shewanella</taxon>
    </lineage>
</organism>
<dbReference type="BioCyc" id="SONE211586:G1GMP-4231-MONOMER"/>
<dbReference type="KEGG" id="son:SO_4579"/>
<evidence type="ECO:0000256" key="5">
    <source>
        <dbReference type="SAM" id="SignalP"/>
    </source>
</evidence>
<evidence type="ECO:0000313" key="6">
    <source>
        <dbReference type="EMBL" id="AAN57539.1"/>
    </source>
</evidence>
<dbReference type="PATRIC" id="fig|211586.12.peg.4438"/>
<proteinExistence type="inferred from homology"/>
<comment type="similarity">
    <text evidence="2">Belongs to the fimbrial protein family.</text>
</comment>
<dbReference type="PaxDb" id="211586-SO_4579"/>
<dbReference type="Proteomes" id="UP000008186">
    <property type="component" value="Chromosome"/>
</dbReference>
<dbReference type="GO" id="GO:0009289">
    <property type="term" value="C:pilus"/>
    <property type="evidence" value="ECO:0000318"/>
    <property type="project" value="GO_Central"/>
</dbReference>
<reference evidence="6 7" key="4">
    <citation type="journal article" date="2011" name="BMC Genomics">
        <title>Genome-wide protein localization prediction strategies for gram negative bacteria.</title>
        <authorList>
            <person name="Romine M.F."/>
        </authorList>
    </citation>
    <scope>NUCLEOTIDE SEQUENCE [LARGE SCALE GENOMIC DNA]</scope>
    <source>
        <strain evidence="7">ATCC 700550 / JCM 31522 / CIP 106686 / LMG 19005 / NCIMB 14063 / MR-1</strain>
    </source>
</reference>
<dbReference type="InterPro" id="IPR036937">
    <property type="entry name" value="Adhesion_dom_fimbrial_sf"/>
</dbReference>
<evidence type="ECO:0000256" key="1">
    <source>
        <dbReference type="ARBA" id="ARBA00004561"/>
    </source>
</evidence>
<reference evidence="6 7" key="1">
    <citation type="journal article" date="2002" name="Nat. Biotechnol.">
        <title>Genome sequence of the dissimilatory metal ion-reducing bacterium Shewanella oneidensis.</title>
        <authorList>
            <person name="Heidelberg J.F."/>
            <person name="Paulsen I.T."/>
            <person name="Nelson K.E."/>
            <person name="Gaidos E.J."/>
            <person name="Nelson W.C."/>
            <person name="Read T.D."/>
            <person name="Eisen J.A."/>
            <person name="Seshadri R."/>
            <person name="Ward N."/>
            <person name="Methe B."/>
            <person name="Clayton R.A."/>
            <person name="Meyer T."/>
            <person name="Tsapin A."/>
            <person name="Scott J."/>
            <person name="Beanan M."/>
            <person name="Brinkac L."/>
            <person name="Daugherty S."/>
            <person name="DeBoy R.T."/>
            <person name="Dodson R.J."/>
            <person name="Durkin A.S."/>
            <person name="Haft D.H."/>
            <person name="Kolonay J.F."/>
            <person name="Madupu R."/>
            <person name="Peterson J.D."/>
            <person name="Umayam L.A."/>
            <person name="White O."/>
            <person name="Wolf A.M."/>
            <person name="Vamathevan J."/>
            <person name="Weidman J."/>
            <person name="Impraim M."/>
            <person name="Lee K."/>
            <person name="Berry K."/>
            <person name="Lee C."/>
            <person name="Mueller J."/>
            <person name="Khouri H."/>
            <person name="Gill J."/>
            <person name="Utterback T.R."/>
            <person name="McDonald L.A."/>
            <person name="Feldblyum T.V."/>
            <person name="Smith H.O."/>
            <person name="Venter J.C."/>
            <person name="Nealson K.H."/>
            <person name="Fraser C.M."/>
        </authorList>
    </citation>
    <scope>NUCLEOTIDE SEQUENCE [LARGE SCALE GENOMIC DNA]</scope>
    <source>
        <strain evidence="7">ATCC 700550 / JCM 31522 / CIP 106686 / LMG 19005 / NCIMB 14063 / MR-1</strain>
    </source>
</reference>
<dbReference type="OrthoDB" id="7030999at2"/>
<feature type="signal peptide" evidence="5">
    <location>
        <begin position="1"/>
        <end position="22"/>
    </location>
</feature>
<evidence type="ECO:0000256" key="3">
    <source>
        <dbReference type="ARBA" id="ARBA00022729"/>
    </source>
</evidence>
<evidence type="ECO:0000256" key="4">
    <source>
        <dbReference type="ARBA" id="ARBA00023263"/>
    </source>
</evidence>
<evidence type="ECO:0000313" key="7">
    <source>
        <dbReference type="Proteomes" id="UP000008186"/>
    </source>
</evidence>
<name>Q8E8S9_SHEON</name>
<dbReference type="Gene3D" id="2.60.40.1090">
    <property type="entry name" value="Fimbrial-type adhesion domain"/>
    <property type="match status" value="1"/>
</dbReference>
<accession>Q8E8S9</accession>
<dbReference type="PANTHER" id="PTHR33420">
    <property type="entry name" value="FIMBRIAL SUBUNIT ELFA-RELATED"/>
    <property type="match status" value="1"/>
</dbReference>
<dbReference type="STRING" id="211586.SO_4579"/>
<protein>
    <submittedName>
        <fullName evidence="6">P pilus subunit FimA</fullName>
    </submittedName>
</protein>
<sequence>MTSVIKFVLVIVVVLLASITHAADGTIKFDGHLVDQTCTVSVDGVVSPAVATVTLPTISAGLLNAPGKVAGRTDFEITLSNCQGLANGAKAFFEGGADVEPISGQLINRGDATNVRLQLLDNVDGVGAPIKVGDGFEQLIFSGNVYISNGDGTGAGVLPYAVQYIATGIATAGSIQSTVTYSIQYL</sequence>
<evidence type="ECO:0000256" key="2">
    <source>
        <dbReference type="ARBA" id="ARBA00006671"/>
    </source>
</evidence>
<comment type="subcellular location">
    <subcellularLocation>
        <location evidence="1">Fimbrium</location>
    </subcellularLocation>
</comment>
<dbReference type="HOGENOM" id="CLU_088965_2_4_6"/>
<dbReference type="EMBL" id="AE014299">
    <property type="protein sequence ID" value="AAN57539.1"/>
    <property type="molecule type" value="Genomic_DNA"/>
</dbReference>